<gene>
    <name evidence="2" type="ORF">MONAX_5E047079</name>
</gene>
<evidence type="ECO:0000313" key="3">
    <source>
        <dbReference type="Proteomes" id="UP000335636"/>
    </source>
</evidence>
<keyword evidence="3" id="KW-1185">Reference proteome</keyword>
<name>A0A5E4CH79_MARMO</name>
<evidence type="ECO:0000313" key="2">
    <source>
        <dbReference type="EMBL" id="VTJ80251.1"/>
    </source>
</evidence>
<feature type="region of interest" description="Disordered" evidence="1">
    <location>
        <begin position="1"/>
        <end position="35"/>
    </location>
</feature>
<proteinExistence type="predicted"/>
<sequence length="122" mass="12846">MAAGGAGKAQTAQGPFDNCGNNAKPAPRYTGNRGAGCRINSTKPWTHVAGPSPVQSGLMIVRLATSSGRAILGMKFPGLQAKLWVMKNTEEYSSHMAGKTWRISPASCTSVGFHLVFPIVTQ</sequence>
<accession>A0A5E4CH79</accession>
<organism evidence="2 3">
    <name type="scientific">Marmota monax</name>
    <name type="common">Woodchuck</name>
    <dbReference type="NCBI Taxonomy" id="9995"/>
    <lineage>
        <taxon>Eukaryota</taxon>
        <taxon>Metazoa</taxon>
        <taxon>Chordata</taxon>
        <taxon>Craniata</taxon>
        <taxon>Vertebrata</taxon>
        <taxon>Euteleostomi</taxon>
        <taxon>Mammalia</taxon>
        <taxon>Eutheria</taxon>
        <taxon>Euarchontoglires</taxon>
        <taxon>Glires</taxon>
        <taxon>Rodentia</taxon>
        <taxon>Sciuromorpha</taxon>
        <taxon>Sciuridae</taxon>
        <taxon>Xerinae</taxon>
        <taxon>Marmotini</taxon>
        <taxon>Marmota</taxon>
    </lineage>
</organism>
<dbReference type="AlphaFoldDB" id="A0A5E4CH79"/>
<reference evidence="2" key="1">
    <citation type="submission" date="2019-04" db="EMBL/GenBank/DDBJ databases">
        <authorList>
            <person name="Alioto T."/>
            <person name="Alioto T."/>
        </authorList>
    </citation>
    <scope>NUCLEOTIDE SEQUENCE [LARGE SCALE GENOMIC DNA]</scope>
</reference>
<evidence type="ECO:0000256" key="1">
    <source>
        <dbReference type="SAM" id="MobiDB-lite"/>
    </source>
</evidence>
<feature type="non-terminal residue" evidence="2">
    <location>
        <position position="122"/>
    </location>
</feature>
<dbReference type="Proteomes" id="UP000335636">
    <property type="component" value="Unassembled WGS sequence"/>
</dbReference>
<protein>
    <submittedName>
        <fullName evidence="2">Uncharacterized protein</fullName>
    </submittedName>
</protein>
<dbReference type="EMBL" id="CABDUW010001281">
    <property type="protein sequence ID" value="VTJ80251.1"/>
    <property type="molecule type" value="Genomic_DNA"/>
</dbReference>
<comment type="caution">
    <text evidence="2">The sequence shown here is derived from an EMBL/GenBank/DDBJ whole genome shotgun (WGS) entry which is preliminary data.</text>
</comment>